<name>A0A2H3JDZ4_WOLCO</name>
<dbReference type="AlphaFoldDB" id="A0A2H3JDZ4"/>
<keyword evidence="5" id="KW-1185">Reference proteome</keyword>
<dbReference type="EMBL" id="KB468053">
    <property type="protein sequence ID" value="PCH40472.1"/>
    <property type="molecule type" value="Genomic_DNA"/>
</dbReference>
<sequence length="243" mass="26419">MQLLTLSLFSALFAGAFASETITGQWTCVDAGDYQLCQNLWGEDNGTGSQNATLVSADGDTISWSTTYTWSEGQYDVKSYSNVNQLDASGMTLGEITSAPTTWNWEYESISSDTVADVSYDIWIGTSASDPGTSTSTFEVMIWVSTEGGAGPLGSEIASDISVGGYSWNLYEGFNTYWQTVSFVTNQGNINDFSSDLKDYFNYLIDNYNMTNSMYLQSVEAGTEPFVGTATLLTNSYTVTVNT</sequence>
<proteinExistence type="inferred from homology"/>
<dbReference type="InterPro" id="IPR002594">
    <property type="entry name" value="GH12"/>
</dbReference>
<organism evidence="4 5">
    <name type="scientific">Wolfiporia cocos (strain MD-104)</name>
    <name type="common">Brown rot fungus</name>
    <dbReference type="NCBI Taxonomy" id="742152"/>
    <lineage>
        <taxon>Eukaryota</taxon>
        <taxon>Fungi</taxon>
        <taxon>Dikarya</taxon>
        <taxon>Basidiomycota</taxon>
        <taxon>Agaricomycotina</taxon>
        <taxon>Agaricomycetes</taxon>
        <taxon>Polyporales</taxon>
        <taxon>Phaeolaceae</taxon>
        <taxon>Wolfiporia</taxon>
    </lineage>
</organism>
<keyword evidence="2" id="KW-0119">Carbohydrate metabolism</keyword>
<protein>
    <submittedName>
        <fullName evidence="4">Glycoside hydrolase family 12 protein</fullName>
    </submittedName>
</protein>
<accession>A0A2H3JDZ4</accession>
<dbReference type="GO" id="GO:0008810">
    <property type="term" value="F:cellulase activity"/>
    <property type="evidence" value="ECO:0007669"/>
    <property type="project" value="InterPro"/>
</dbReference>
<evidence type="ECO:0000256" key="1">
    <source>
        <dbReference type="ARBA" id="ARBA00005519"/>
    </source>
</evidence>
<dbReference type="OrthoDB" id="89349at2759"/>
<evidence type="ECO:0000313" key="5">
    <source>
        <dbReference type="Proteomes" id="UP000218811"/>
    </source>
</evidence>
<dbReference type="InterPro" id="IPR013320">
    <property type="entry name" value="ConA-like_dom_sf"/>
</dbReference>
<evidence type="ECO:0000256" key="2">
    <source>
        <dbReference type="RuleBase" id="RU361163"/>
    </source>
</evidence>
<dbReference type="OMA" id="QEYCGRD"/>
<keyword evidence="2" id="KW-0624">Polysaccharide degradation</keyword>
<dbReference type="Proteomes" id="UP000218811">
    <property type="component" value="Unassembled WGS sequence"/>
</dbReference>
<dbReference type="GO" id="GO:0000272">
    <property type="term" value="P:polysaccharide catabolic process"/>
    <property type="evidence" value="ECO:0007669"/>
    <property type="project" value="UniProtKB-KW"/>
</dbReference>
<evidence type="ECO:0000313" key="4">
    <source>
        <dbReference type="EMBL" id="PCH40472.1"/>
    </source>
</evidence>
<dbReference type="PANTHER" id="PTHR34002">
    <property type="entry name" value="BLR1656 PROTEIN"/>
    <property type="match status" value="1"/>
</dbReference>
<dbReference type="Pfam" id="PF01670">
    <property type="entry name" value="Glyco_hydro_12"/>
    <property type="match status" value="1"/>
</dbReference>
<gene>
    <name evidence="4" type="ORF">WOLCODRAFT_98966</name>
</gene>
<dbReference type="SUPFAM" id="SSF49899">
    <property type="entry name" value="Concanavalin A-like lectins/glucanases"/>
    <property type="match status" value="1"/>
</dbReference>
<reference evidence="4 5" key="1">
    <citation type="journal article" date="2012" name="Science">
        <title>The Paleozoic origin of enzymatic lignin decomposition reconstructed from 31 fungal genomes.</title>
        <authorList>
            <person name="Floudas D."/>
            <person name="Binder M."/>
            <person name="Riley R."/>
            <person name="Barry K."/>
            <person name="Blanchette R.A."/>
            <person name="Henrissat B."/>
            <person name="Martinez A.T."/>
            <person name="Otillar R."/>
            <person name="Spatafora J.W."/>
            <person name="Yadav J.S."/>
            <person name="Aerts A."/>
            <person name="Benoit I."/>
            <person name="Boyd A."/>
            <person name="Carlson A."/>
            <person name="Copeland A."/>
            <person name="Coutinho P.M."/>
            <person name="de Vries R.P."/>
            <person name="Ferreira P."/>
            <person name="Findley K."/>
            <person name="Foster B."/>
            <person name="Gaskell J."/>
            <person name="Glotzer D."/>
            <person name="Gorecki P."/>
            <person name="Heitman J."/>
            <person name="Hesse C."/>
            <person name="Hori C."/>
            <person name="Igarashi K."/>
            <person name="Jurgens J.A."/>
            <person name="Kallen N."/>
            <person name="Kersten P."/>
            <person name="Kohler A."/>
            <person name="Kuees U."/>
            <person name="Kumar T.K.A."/>
            <person name="Kuo A."/>
            <person name="LaButti K."/>
            <person name="Larrondo L.F."/>
            <person name="Lindquist E."/>
            <person name="Ling A."/>
            <person name="Lombard V."/>
            <person name="Lucas S."/>
            <person name="Lundell T."/>
            <person name="Martin R."/>
            <person name="McLaughlin D.J."/>
            <person name="Morgenstern I."/>
            <person name="Morin E."/>
            <person name="Murat C."/>
            <person name="Nagy L.G."/>
            <person name="Nolan M."/>
            <person name="Ohm R.A."/>
            <person name="Patyshakuliyeva A."/>
            <person name="Rokas A."/>
            <person name="Ruiz-Duenas F.J."/>
            <person name="Sabat G."/>
            <person name="Salamov A."/>
            <person name="Samejima M."/>
            <person name="Schmutz J."/>
            <person name="Slot J.C."/>
            <person name="St John F."/>
            <person name="Stenlid J."/>
            <person name="Sun H."/>
            <person name="Sun S."/>
            <person name="Syed K."/>
            <person name="Tsang A."/>
            <person name="Wiebenga A."/>
            <person name="Young D."/>
            <person name="Pisabarro A."/>
            <person name="Eastwood D.C."/>
            <person name="Martin F."/>
            <person name="Cullen D."/>
            <person name="Grigoriev I.V."/>
            <person name="Hibbett D.S."/>
        </authorList>
    </citation>
    <scope>NUCLEOTIDE SEQUENCE [LARGE SCALE GENOMIC DNA]</scope>
    <source>
        <strain evidence="4 5">MD-104</strain>
    </source>
</reference>
<keyword evidence="2 4" id="KW-0378">Hydrolase</keyword>
<dbReference type="Gene3D" id="2.60.120.180">
    <property type="match status" value="1"/>
</dbReference>
<dbReference type="PANTHER" id="PTHR34002:SF9">
    <property type="entry name" value="XYLOGLUCAN-SPECIFIC ENDO-BETA-1,4-GLUCANASE A"/>
    <property type="match status" value="1"/>
</dbReference>
<keyword evidence="3" id="KW-0732">Signal</keyword>
<feature type="chain" id="PRO_5013877506" evidence="3">
    <location>
        <begin position="19"/>
        <end position="243"/>
    </location>
</feature>
<keyword evidence="2" id="KW-0326">Glycosidase</keyword>
<dbReference type="STRING" id="742152.A0A2H3JDZ4"/>
<dbReference type="InterPro" id="IPR013319">
    <property type="entry name" value="GH11/12"/>
</dbReference>
<feature type="signal peptide" evidence="3">
    <location>
        <begin position="1"/>
        <end position="18"/>
    </location>
</feature>
<comment type="similarity">
    <text evidence="1 2">Belongs to the glycosyl hydrolase 12 (cellulase H) family.</text>
</comment>
<evidence type="ECO:0000256" key="3">
    <source>
        <dbReference type="SAM" id="SignalP"/>
    </source>
</evidence>